<evidence type="ECO:0000313" key="3">
    <source>
        <dbReference type="RefSeq" id="XP_027103719.1"/>
    </source>
</evidence>
<feature type="compositionally biased region" description="Polar residues" evidence="1">
    <location>
        <begin position="100"/>
        <end position="119"/>
    </location>
</feature>
<reference evidence="3 4" key="2">
    <citation type="submission" date="2025-04" db="UniProtKB">
        <authorList>
            <consortium name="RefSeq"/>
        </authorList>
    </citation>
    <scope>IDENTIFICATION</scope>
    <source>
        <tissue evidence="3 4">Leaves</tissue>
    </source>
</reference>
<keyword evidence="2" id="KW-1185">Reference proteome</keyword>
<dbReference type="PANTHER" id="PTHR35125:SF2">
    <property type="entry name" value="PROTEIN PATRONUS 2-LIKE"/>
    <property type="match status" value="1"/>
</dbReference>
<accession>A0A6P6VL05</accession>
<dbReference type="AlphaFoldDB" id="A0A6P6VL05"/>
<dbReference type="PANTHER" id="PTHR35125">
    <property type="entry name" value="NEURON NAVIGATOR 1-LIKE-RELATED"/>
    <property type="match status" value="1"/>
</dbReference>
<evidence type="ECO:0000313" key="2">
    <source>
        <dbReference type="Proteomes" id="UP001652660"/>
    </source>
</evidence>
<reference evidence="2" key="1">
    <citation type="journal article" date="2025" name="Foods">
        <title>Unveiling the Microbial Signatures of Arabica Coffee Cherries: Insights into Ripeness Specific Diversity, Functional Traits, and Implications for Quality and Safety.</title>
        <authorList>
            <consortium name="RefSeq"/>
            <person name="Tenea G.N."/>
            <person name="Cifuentes V."/>
            <person name="Reyes P."/>
            <person name="Cevallos-Vallejos M."/>
        </authorList>
    </citation>
    <scope>NUCLEOTIDE SEQUENCE [LARGE SCALE GENOMIC DNA]</scope>
</reference>
<gene>
    <name evidence="3 4" type="primary">LOC113724988</name>
</gene>
<evidence type="ECO:0000313" key="4">
    <source>
        <dbReference type="RefSeq" id="XP_027103720.1"/>
    </source>
</evidence>
<protein>
    <submittedName>
        <fullName evidence="3 4">Uncharacterized protein LOC113724988 isoform X1</fullName>
    </submittedName>
</protein>
<sequence length="245" mass="26488">MATPTGRLIQDQNLNVHSTGASLGGKIDAYRATKNGALGGRRALNDISNSGKPSALQPSTKHNSINVVSTGKVLGAGKANMSKAPPEKVKAGGRKALSDLTNSAKPSVQHLSKKSQGQKVSAKDGENIQSAIKEEAFLHNHHDCIKARRNIMNFGFFLDTVGLDKAGSSLVLPETLELKKQDSPVKCLEMEEMPMILNENKVAECGDAEFLGFSSPISVKHTYENWKDDNFLGFTLKETPKLQKF</sequence>
<organism evidence="2 3">
    <name type="scientific">Coffea arabica</name>
    <name type="common">Arabian coffee</name>
    <dbReference type="NCBI Taxonomy" id="13443"/>
    <lineage>
        <taxon>Eukaryota</taxon>
        <taxon>Viridiplantae</taxon>
        <taxon>Streptophyta</taxon>
        <taxon>Embryophyta</taxon>
        <taxon>Tracheophyta</taxon>
        <taxon>Spermatophyta</taxon>
        <taxon>Magnoliopsida</taxon>
        <taxon>eudicotyledons</taxon>
        <taxon>Gunneridae</taxon>
        <taxon>Pentapetalae</taxon>
        <taxon>asterids</taxon>
        <taxon>lamiids</taxon>
        <taxon>Gentianales</taxon>
        <taxon>Rubiaceae</taxon>
        <taxon>Ixoroideae</taxon>
        <taxon>Gardenieae complex</taxon>
        <taxon>Bertiereae - Coffeeae clade</taxon>
        <taxon>Coffeeae</taxon>
        <taxon>Coffea</taxon>
    </lineage>
</organism>
<dbReference type="RefSeq" id="XP_027103719.1">
    <property type="nucleotide sequence ID" value="XM_027247918.1"/>
</dbReference>
<dbReference type="GeneID" id="113724988"/>
<dbReference type="RefSeq" id="XP_027103720.1">
    <property type="nucleotide sequence ID" value="XM_027247919.1"/>
</dbReference>
<evidence type="ECO:0000256" key="1">
    <source>
        <dbReference type="SAM" id="MobiDB-lite"/>
    </source>
</evidence>
<feature type="region of interest" description="Disordered" evidence="1">
    <location>
        <begin position="100"/>
        <end position="123"/>
    </location>
</feature>
<dbReference type="OrthoDB" id="1902316at2759"/>
<name>A0A6P6VL05_COFAR</name>
<dbReference type="InterPro" id="IPR039326">
    <property type="entry name" value="Patronus"/>
</dbReference>
<proteinExistence type="predicted"/>
<dbReference type="GO" id="GO:0007346">
    <property type="term" value="P:regulation of mitotic cell cycle"/>
    <property type="evidence" value="ECO:0007669"/>
    <property type="project" value="InterPro"/>
</dbReference>
<dbReference type="Proteomes" id="UP001652660">
    <property type="component" value="Chromosome 2c"/>
</dbReference>